<dbReference type="InterPro" id="IPR014710">
    <property type="entry name" value="RmlC-like_jellyroll"/>
</dbReference>
<comment type="cofactor">
    <cofactor evidence="2">
        <name>Fe cation</name>
        <dbReference type="ChEBI" id="CHEBI:24875"/>
    </cofactor>
    <text evidence="2">Binds 1 Fe cation per subunit.</text>
</comment>
<dbReference type="CDD" id="cd02909">
    <property type="entry name" value="cupin_pirin_N"/>
    <property type="match status" value="1"/>
</dbReference>
<dbReference type="EMBL" id="QYTW02000002">
    <property type="protein sequence ID" value="RST61266.1"/>
    <property type="molecule type" value="Genomic_DNA"/>
</dbReference>
<dbReference type="InterPro" id="IPR012093">
    <property type="entry name" value="Pirin"/>
</dbReference>
<dbReference type="InterPro" id="IPR008778">
    <property type="entry name" value="Pirin_C_dom"/>
</dbReference>
<evidence type="ECO:0000313" key="7">
    <source>
        <dbReference type="EMBL" id="RST61266.1"/>
    </source>
</evidence>
<gene>
    <name evidence="6" type="primary">pirA</name>
    <name evidence="7" type="ORF">D5F11_004290</name>
    <name evidence="6" type="ORF">J6TS1_11650</name>
</gene>
<proteinExistence type="inferred from homology"/>
<keyword evidence="9" id="KW-1185">Reference proteome</keyword>
<keyword evidence="2" id="KW-0408">Iron</keyword>
<dbReference type="Proteomes" id="UP000680670">
    <property type="component" value="Unassembled WGS sequence"/>
</dbReference>
<evidence type="ECO:0000256" key="3">
    <source>
        <dbReference type="RuleBase" id="RU003457"/>
    </source>
</evidence>
<evidence type="ECO:0000313" key="8">
    <source>
        <dbReference type="Proteomes" id="UP000287296"/>
    </source>
</evidence>
<comment type="similarity">
    <text evidence="1 3">Belongs to the pirin family.</text>
</comment>
<dbReference type="OrthoDB" id="321327at2"/>
<name>A0A429XCS6_SIMTE</name>
<sequence>MSSQNILSRGIRSVKDIFFRENTPTHKAGLVIEPGNWGEYDPFLLMAEDFFQRGTFGMHPHRGIETVTYVIDGKLEHMDNKGNSSELFPGEVQWMTAGKGIIHSEEPAVGDTVHSLQLWVNLPSDKKMTEPRYQNMRAQDMPVRHEDGAIIRVFSGVSNGVQADTKNHVPVTMVEMLLEPGSTVRQDLPGGYNGFLYVLDGKGRFGRGDTEGKKGQILWLERGDDLYPSEVKVHAEEKLHVLLYAGQPIGERVVARGPFVMNTEEEIIQAYQDYREGKFG</sequence>
<dbReference type="PIRSF" id="PIRSF006232">
    <property type="entry name" value="Pirin"/>
    <property type="match status" value="1"/>
</dbReference>
<dbReference type="Gene3D" id="2.60.120.10">
    <property type="entry name" value="Jelly Rolls"/>
    <property type="match status" value="2"/>
</dbReference>
<evidence type="ECO:0000259" key="5">
    <source>
        <dbReference type="Pfam" id="PF05726"/>
    </source>
</evidence>
<comment type="caution">
    <text evidence="7">The sequence shown here is derived from an EMBL/GenBank/DDBJ whole genome shotgun (WGS) entry which is preliminary data.</text>
</comment>
<dbReference type="Pfam" id="PF02678">
    <property type="entry name" value="Pirin"/>
    <property type="match status" value="1"/>
</dbReference>
<feature type="domain" description="Pirin C-terminal" evidence="5">
    <location>
        <begin position="173"/>
        <end position="280"/>
    </location>
</feature>
<reference evidence="7 8" key="1">
    <citation type="submission" date="2018-12" db="EMBL/GenBank/DDBJ databases">
        <authorList>
            <person name="Sun L."/>
            <person name="Chen Z."/>
        </authorList>
    </citation>
    <scope>NUCLEOTIDE SEQUENCE [LARGE SCALE GENOMIC DNA]</scope>
    <source>
        <strain evidence="7 8">LMG 29736</strain>
    </source>
</reference>
<dbReference type="PANTHER" id="PTHR13903:SF8">
    <property type="entry name" value="PIRIN"/>
    <property type="match status" value="1"/>
</dbReference>
<dbReference type="InterPro" id="IPR003829">
    <property type="entry name" value="Pirin_N_dom"/>
</dbReference>
<feature type="binding site" evidence="2">
    <location>
        <position position="105"/>
    </location>
    <ligand>
        <name>Fe cation</name>
        <dbReference type="ChEBI" id="CHEBI:24875"/>
    </ligand>
</feature>
<evidence type="ECO:0000259" key="4">
    <source>
        <dbReference type="Pfam" id="PF02678"/>
    </source>
</evidence>
<dbReference type="RefSeq" id="WP_120116052.1">
    <property type="nucleotide sequence ID" value="NZ_BORJ01000002.1"/>
</dbReference>
<accession>A0A429XCS6</accession>
<organism evidence="7 8">
    <name type="scientific">Siminovitchia terrae</name>
    <name type="common">Bacillus terrae</name>
    <dbReference type="NCBI Taxonomy" id="1914933"/>
    <lineage>
        <taxon>Bacteria</taxon>
        <taxon>Bacillati</taxon>
        <taxon>Bacillota</taxon>
        <taxon>Bacilli</taxon>
        <taxon>Bacillales</taxon>
        <taxon>Bacillaceae</taxon>
        <taxon>Siminovitchia</taxon>
    </lineage>
</organism>
<evidence type="ECO:0000313" key="9">
    <source>
        <dbReference type="Proteomes" id="UP000680670"/>
    </source>
</evidence>
<dbReference type="GO" id="GO:0046872">
    <property type="term" value="F:metal ion binding"/>
    <property type="evidence" value="ECO:0007669"/>
    <property type="project" value="UniProtKB-KW"/>
</dbReference>
<protein>
    <submittedName>
        <fullName evidence="6">Nuclease PIN</fullName>
    </submittedName>
    <submittedName>
        <fullName evidence="7">Pirin family protein</fullName>
    </submittedName>
</protein>
<dbReference type="AlphaFoldDB" id="A0A429XCS6"/>
<feature type="binding site" evidence="2">
    <location>
        <position position="61"/>
    </location>
    <ligand>
        <name>Fe cation</name>
        <dbReference type="ChEBI" id="CHEBI:24875"/>
    </ligand>
</feature>
<dbReference type="PANTHER" id="PTHR13903">
    <property type="entry name" value="PIRIN-RELATED"/>
    <property type="match status" value="1"/>
</dbReference>
<feature type="domain" description="Pirin N-terminal" evidence="4">
    <location>
        <begin position="49"/>
        <end position="120"/>
    </location>
</feature>
<dbReference type="SUPFAM" id="SSF51182">
    <property type="entry name" value="RmlC-like cupins"/>
    <property type="match status" value="1"/>
</dbReference>
<dbReference type="InterPro" id="IPR011051">
    <property type="entry name" value="RmlC_Cupin_sf"/>
</dbReference>
<keyword evidence="2" id="KW-0479">Metal-binding</keyword>
<dbReference type="CDD" id="cd02247">
    <property type="entry name" value="cupin_pirin_C"/>
    <property type="match status" value="1"/>
</dbReference>
<feature type="binding site" evidence="2">
    <location>
        <position position="103"/>
    </location>
    <ligand>
        <name>Fe cation</name>
        <dbReference type="ChEBI" id="CHEBI:24875"/>
    </ligand>
</feature>
<evidence type="ECO:0000256" key="1">
    <source>
        <dbReference type="ARBA" id="ARBA00008416"/>
    </source>
</evidence>
<reference evidence="6 9" key="2">
    <citation type="submission" date="2021-03" db="EMBL/GenBank/DDBJ databases">
        <title>Antimicrobial resistance genes in bacteria isolated from Japanese honey, and their potential for conferring macrolide and lincosamide resistance in the American foulbrood pathogen Paenibacillus larvae.</title>
        <authorList>
            <person name="Okamoto M."/>
            <person name="Kumagai M."/>
            <person name="Kanamori H."/>
            <person name="Takamatsu D."/>
        </authorList>
    </citation>
    <scope>NUCLEOTIDE SEQUENCE [LARGE SCALE GENOMIC DNA]</scope>
    <source>
        <strain evidence="6 9">J6TS1</strain>
    </source>
</reference>
<dbReference type="Pfam" id="PF05726">
    <property type="entry name" value="Pirin_C"/>
    <property type="match status" value="1"/>
</dbReference>
<dbReference type="Proteomes" id="UP000287296">
    <property type="component" value="Unassembled WGS sequence"/>
</dbReference>
<evidence type="ECO:0000313" key="6">
    <source>
        <dbReference type="EMBL" id="GIN95295.1"/>
    </source>
</evidence>
<evidence type="ECO:0000256" key="2">
    <source>
        <dbReference type="PIRSR" id="PIRSR006232-1"/>
    </source>
</evidence>
<feature type="binding site" evidence="2">
    <location>
        <position position="59"/>
    </location>
    <ligand>
        <name>Fe cation</name>
        <dbReference type="ChEBI" id="CHEBI:24875"/>
    </ligand>
</feature>
<dbReference type="EMBL" id="BORJ01000002">
    <property type="protein sequence ID" value="GIN95295.1"/>
    <property type="molecule type" value="Genomic_DNA"/>
</dbReference>